<evidence type="ECO:0000313" key="3">
    <source>
        <dbReference type="EMBL" id="JAP60117.1"/>
    </source>
</evidence>
<dbReference type="EMBL" id="GEEE01003108">
    <property type="protein sequence ID" value="JAP60117.1"/>
    <property type="molecule type" value="Transcribed_RNA"/>
</dbReference>
<dbReference type="WBParaSite" id="SSLN_0000828101-mRNA-1">
    <property type="protein sequence ID" value="SSLN_0000828101-mRNA-1"/>
    <property type="gene ID" value="SSLN_0000828101"/>
</dbReference>
<reference evidence="6" key="2">
    <citation type="submission" date="2016-06" db="UniProtKB">
        <authorList>
            <consortium name="WormBaseParasite"/>
        </authorList>
    </citation>
    <scope>IDENTIFICATION</scope>
</reference>
<dbReference type="EMBL" id="UYSU01034410">
    <property type="protein sequence ID" value="VDL94362.1"/>
    <property type="molecule type" value="Genomic_DNA"/>
</dbReference>
<keyword evidence="5" id="KW-1185">Reference proteome</keyword>
<dbReference type="Pfam" id="PF00307">
    <property type="entry name" value="CH"/>
    <property type="match status" value="1"/>
</dbReference>
<dbReference type="GO" id="GO:0051015">
    <property type="term" value="F:actin filament binding"/>
    <property type="evidence" value="ECO:0007669"/>
    <property type="project" value="TreeGrafter"/>
</dbReference>
<dbReference type="AlphaFoldDB" id="A0A0V0J385"/>
<accession>A0A0V0J385</accession>
<protein>
    <submittedName>
        <fullName evidence="3 6">Transgelin</fullName>
    </submittedName>
</protein>
<name>A0A0V0J385_SCHSO</name>
<dbReference type="GO" id="GO:0015629">
    <property type="term" value="C:actin cytoskeleton"/>
    <property type="evidence" value="ECO:0007669"/>
    <property type="project" value="TreeGrafter"/>
</dbReference>
<dbReference type="PANTHER" id="PTHR47385:SF14">
    <property type="entry name" value="TRANSGELIN"/>
    <property type="match status" value="1"/>
</dbReference>
<dbReference type="Gene3D" id="1.10.418.10">
    <property type="entry name" value="Calponin-like domain"/>
    <property type="match status" value="1"/>
</dbReference>
<dbReference type="SUPFAM" id="SSF47576">
    <property type="entry name" value="Calponin-homology domain, CH-domain"/>
    <property type="match status" value="1"/>
</dbReference>
<dbReference type="STRING" id="70667.A0A0V0J385"/>
<feature type="domain" description="Calponin-homology (CH)" evidence="2">
    <location>
        <begin position="24"/>
        <end position="158"/>
    </location>
</feature>
<reference evidence="4 5" key="3">
    <citation type="submission" date="2018-11" db="EMBL/GenBank/DDBJ databases">
        <authorList>
            <consortium name="Pathogen Informatics"/>
        </authorList>
    </citation>
    <scope>NUCLEOTIDE SEQUENCE [LARGE SCALE GENOMIC DNA]</scope>
    <source>
        <strain evidence="4 5">NST_G2</strain>
    </source>
</reference>
<dbReference type="InterPro" id="IPR050606">
    <property type="entry name" value="Calponin-like"/>
</dbReference>
<proteinExistence type="inferred from homology"/>
<dbReference type="OrthoDB" id="21595at2759"/>
<dbReference type="InterPro" id="IPR001715">
    <property type="entry name" value="CH_dom"/>
</dbReference>
<evidence type="ECO:0000313" key="6">
    <source>
        <dbReference type="WBParaSite" id="SSLN_0000828101-mRNA-1"/>
    </source>
</evidence>
<evidence type="ECO:0000259" key="2">
    <source>
        <dbReference type="PROSITE" id="PS50021"/>
    </source>
</evidence>
<dbReference type="InterPro" id="IPR036872">
    <property type="entry name" value="CH_dom_sf"/>
</dbReference>
<sequence length="220" mass="24392">MDYRAAKSGFAREVQQRISEKYNADDAGKALRWIRMLPVPAGMPDVLKEAADKIPADISTAQPEEFHEFLKDGLALGYLIGCLKPDEVNTRLGTKCWTVASSPIFETNRQRERIGAFLMFCEETGVGSASVFQTDQLFEKTNLPQVVICLTQLGIESQAKEGYPGPQGYWLQKHQSNKRNFTEEQLKGGDTVIGLQMGYAGGANQSGVSFGARRHVMDMH</sequence>
<dbReference type="PROSITE" id="PS51122">
    <property type="entry name" value="CALPONIN_2"/>
    <property type="match status" value="1"/>
</dbReference>
<evidence type="ECO:0000313" key="5">
    <source>
        <dbReference type="Proteomes" id="UP000275846"/>
    </source>
</evidence>
<dbReference type="SMART" id="SM00033">
    <property type="entry name" value="CH"/>
    <property type="match status" value="1"/>
</dbReference>
<dbReference type="PROSITE" id="PS50021">
    <property type="entry name" value="CH"/>
    <property type="match status" value="1"/>
</dbReference>
<dbReference type="Proteomes" id="UP000275846">
    <property type="component" value="Unassembled WGS sequence"/>
</dbReference>
<evidence type="ECO:0000256" key="1">
    <source>
        <dbReference type="ARBA" id="ARBA00009631"/>
    </source>
</evidence>
<dbReference type="Pfam" id="PF00402">
    <property type="entry name" value="Calponin"/>
    <property type="match status" value="1"/>
</dbReference>
<reference evidence="3" key="1">
    <citation type="submission" date="2016-01" db="EMBL/GenBank/DDBJ databases">
        <title>Reference transcriptome for the parasite Schistocephalus solidus: insights into the molecular evolution of parasitism.</title>
        <authorList>
            <person name="Hebert F.O."/>
            <person name="Grambauer S."/>
            <person name="Barber I."/>
            <person name="Landry C.R."/>
            <person name="Aubin-Horth N."/>
        </authorList>
    </citation>
    <scope>NUCLEOTIDE SEQUENCE</scope>
</reference>
<organism evidence="3">
    <name type="scientific">Schistocephalus solidus</name>
    <name type="common">Tapeworm</name>
    <dbReference type="NCBI Taxonomy" id="70667"/>
    <lineage>
        <taxon>Eukaryota</taxon>
        <taxon>Metazoa</taxon>
        <taxon>Spiralia</taxon>
        <taxon>Lophotrochozoa</taxon>
        <taxon>Platyhelminthes</taxon>
        <taxon>Cestoda</taxon>
        <taxon>Eucestoda</taxon>
        <taxon>Diphyllobothriidea</taxon>
        <taxon>Diphyllobothriidae</taxon>
        <taxon>Schistocephalus</taxon>
    </lineage>
</organism>
<gene>
    <name evidence="3" type="primary">TAGL</name>
    <name evidence="4" type="ORF">SSLN_LOCUS7977</name>
    <name evidence="3" type="ORF">TR19715</name>
</gene>
<comment type="similarity">
    <text evidence="1">Belongs to the calponin family.</text>
</comment>
<evidence type="ECO:0000313" key="4">
    <source>
        <dbReference type="EMBL" id="VDL94362.1"/>
    </source>
</evidence>
<dbReference type="InterPro" id="IPR000557">
    <property type="entry name" value="Calponin_repeat"/>
</dbReference>
<dbReference type="PANTHER" id="PTHR47385">
    <property type="entry name" value="CALPONIN"/>
    <property type="match status" value="1"/>
</dbReference>
<dbReference type="GO" id="GO:0007015">
    <property type="term" value="P:actin filament organization"/>
    <property type="evidence" value="ECO:0007669"/>
    <property type="project" value="TreeGrafter"/>
</dbReference>